<dbReference type="RefSeq" id="WP_083042213.1">
    <property type="nucleotide sequence ID" value="NZ_MVHP01000001.1"/>
</dbReference>
<evidence type="ECO:0000313" key="1">
    <source>
        <dbReference type="EMBL" id="ORA69183.1"/>
    </source>
</evidence>
<gene>
    <name evidence="1" type="ORF">BST23_00515</name>
</gene>
<dbReference type="AlphaFoldDB" id="A0A1X0D9W3"/>
<protein>
    <submittedName>
        <fullName evidence="1">Uncharacterized protein</fullName>
    </submittedName>
</protein>
<reference evidence="1 2" key="1">
    <citation type="submission" date="2017-02" db="EMBL/GenBank/DDBJ databases">
        <title>The new phylogeny of genus Mycobacterium.</title>
        <authorList>
            <person name="Tortoli E."/>
            <person name="Trovato A."/>
            <person name="Cirillo D.M."/>
        </authorList>
    </citation>
    <scope>NUCLEOTIDE SEQUENCE [LARGE SCALE GENOMIC DNA]</scope>
    <source>
        <strain evidence="1 2">FI-09383</strain>
    </source>
</reference>
<evidence type="ECO:0000313" key="2">
    <source>
        <dbReference type="Proteomes" id="UP000192772"/>
    </source>
</evidence>
<accession>A0A1X0D9W3</accession>
<organism evidence="1 2">
    <name type="scientific">Mycolicibacterium elephantis</name>
    <dbReference type="NCBI Taxonomy" id="81858"/>
    <lineage>
        <taxon>Bacteria</taxon>
        <taxon>Bacillati</taxon>
        <taxon>Actinomycetota</taxon>
        <taxon>Actinomycetes</taxon>
        <taxon>Mycobacteriales</taxon>
        <taxon>Mycobacteriaceae</taxon>
        <taxon>Mycolicibacterium</taxon>
    </lineage>
</organism>
<name>A0A1X0D9W3_9MYCO</name>
<dbReference type="Proteomes" id="UP000192772">
    <property type="component" value="Unassembled WGS sequence"/>
</dbReference>
<proteinExistence type="predicted"/>
<comment type="caution">
    <text evidence="1">The sequence shown here is derived from an EMBL/GenBank/DDBJ whole genome shotgun (WGS) entry which is preliminary data.</text>
</comment>
<sequence length="95" mass="11138">METFDCECCELEHINAVGPVMWENYAAPVLCPVCIEHYGKPLELARDHAREYRRRMEVAIRAAYDANDRAAGFEAEMQRAFRSRDRTLEARRWTT</sequence>
<dbReference type="EMBL" id="MVHP01000001">
    <property type="protein sequence ID" value="ORA69183.1"/>
    <property type="molecule type" value="Genomic_DNA"/>
</dbReference>